<dbReference type="AlphaFoldDB" id="A0A444HNN9"/>
<protein>
    <submittedName>
        <fullName evidence="1">Uncharacterized protein</fullName>
    </submittedName>
</protein>
<proteinExistence type="predicted"/>
<comment type="caution">
    <text evidence="1">The sequence shown here is derived from an EMBL/GenBank/DDBJ whole genome shotgun (WGS) entry which is preliminary data.</text>
</comment>
<gene>
    <name evidence="1" type="ORF">EHI47_29080</name>
</gene>
<name>A0A444HNN9_RHILE</name>
<evidence type="ECO:0000313" key="1">
    <source>
        <dbReference type="EMBL" id="RWX24069.1"/>
    </source>
</evidence>
<evidence type="ECO:0000313" key="2">
    <source>
        <dbReference type="Proteomes" id="UP000283817"/>
    </source>
</evidence>
<reference evidence="1 2" key="1">
    <citation type="submission" date="2019-01" db="EMBL/GenBank/DDBJ databases">
        <title>RHIZO-ID as a novel technology for direct rhizobia identification.</title>
        <authorList>
            <person name="De Meyer S.E."/>
        </authorList>
    </citation>
    <scope>NUCLEOTIDE SEQUENCE [LARGE SCALE GENOMIC DNA]</scope>
    <source>
        <strain evidence="1 2">WSM448</strain>
    </source>
</reference>
<dbReference type="EMBL" id="SBHX01000071">
    <property type="protein sequence ID" value="RWX24069.1"/>
    <property type="molecule type" value="Genomic_DNA"/>
</dbReference>
<accession>A0A444HNN9</accession>
<dbReference type="Proteomes" id="UP000283817">
    <property type="component" value="Unassembled WGS sequence"/>
</dbReference>
<dbReference type="RefSeq" id="WP_128402984.1">
    <property type="nucleotide sequence ID" value="NZ_CP090090.1"/>
</dbReference>
<sequence length="81" mass="9349">MSGRAIPLVNPTDFDRLQLKHSSKEAALMSILFMNQDFMSCLTLLPLRRSRSFSPFQAMHQLGRQKTFKKDNNDRPMMTSS</sequence>
<organism evidence="1 2">
    <name type="scientific">Rhizobium leguminosarum</name>
    <dbReference type="NCBI Taxonomy" id="384"/>
    <lineage>
        <taxon>Bacteria</taxon>
        <taxon>Pseudomonadati</taxon>
        <taxon>Pseudomonadota</taxon>
        <taxon>Alphaproteobacteria</taxon>
        <taxon>Hyphomicrobiales</taxon>
        <taxon>Rhizobiaceae</taxon>
        <taxon>Rhizobium/Agrobacterium group</taxon>
        <taxon>Rhizobium</taxon>
    </lineage>
</organism>